<protein>
    <submittedName>
        <fullName evidence="2">DinB family protein</fullName>
    </submittedName>
</protein>
<evidence type="ECO:0000313" key="3">
    <source>
        <dbReference type="Proteomes" id="UP001527882"/>
    </source>
</evidence>
<comment type="caution">
    <text evidence="2">The sequence shown here is derived from an EMBL/GenBank/DDBJ whole genome shotgun (WGS) entry which is preliminary data.</text>
</comment>
<dbReference type="Proteomes" id="UP001527882">
    <property type="component" value="Unassembled WGS sequence"/>
</dbReference>
<dbReference type="EMBL" id="JAQAGZ010000012">
    <property type="protein sequence ID" value="MCZ8514432.1"/>
    <property type="molecule type" value="Genomic_DNA"/>
</dbReference>
<accession>A0ABT4QCD8</accession>
<evidence type="ECO:0000259" key="1">
    <source>
        <dbReference type="Pfam" id="PF12867"/>
    </source>
</evidence>
<evidence type="ECO:0000313" key="2">
    <source>
        <dbReference type="EMBL" id="MCZ8514432.1"/>
    </source>
</evidence>
<sequence>MSTTETLKRFEEIQTHYVNELNQFSMEQLTRQPGPDEWSLGQPYVHLVNSALYLHLGNADKCVTHSADAVFETGEKTNKGKWAFAEGSFPPVRIQVPPSPQYTPQQPASKEQLIQGLNAVLRRMAEVEPTLKDSDPRYTMNHPGFGALNALEWFTIVEMHYRHHLQQKERLKQFLAG</sequence>
<dbReference type="InterPro" id="IPR024775">
    <property type="entry name" value="DinB-like"/>
</dbReference>
<keyword evidence="3" id="KW-1185">Reference proteome</keyword>
<gene>
    <name evidence="2" type="ORF">O9H85_18795</name>
</gene>
<dbReference type="Pfam" id="PF12867">
    <property type="entry name" value="DinB_2"/>
    <property type="match status" value="1"/>
</dbReference>
<name>A0ABT4QCD8_9BACL</name>
<feature type="domain" description="DinB-like" evidence="1">
    <location>
        <begin position="11"/>
        <end position="167"/>
    </location>
</feature>
<proteinExistence type="predicted"/>
<dbReference type="Gene3D" id="1.20.120.450">
    <property type="entry name" value="dinb family like domain"/>
    <property type="match status" value="1"/>
</dbReference>
<reference evidence="2 3" key="1">
    <citation type="submission" date="2022-12" db="EMBL/GenBank/DDBJ databases">
        <title>Draft genome sequence of Paenibacillus sp. dW9.</title>
        <authorList>
            <person name="Choi E.-W."/>
            <person name="Kim D.-U."/>
        </authorList>
    </citation>
    <scope>NUCLEOTIDE SEQUENCE [LARGE SCALE GENOMIC DNA]</scope>
    <source>
        <strain evidence="3">dW9</strain>
    </source>
</reference>
<dbReference type="SUPFAM" id="SSF109854">
    <property type="entry name" value="DinB/YfiT-like putative metalloenzymes"/>
    <property type="match status" value="1"/>
</dbReference>
<dbReference type="RefSeq" id="WP_269882960.1">
    <property type="nucleotide sequence ID" value="NZ_JAQAGZ010000012.1"/>
</dbReference>
<organism evidence="2 3">
    <name type="scientific">Paenibacillus gyeongsangnamensis</name>
    <dbReference type="NCBI Taxonomy" id="3388067"/>
    <lineage>
        <taxon>Bacteria</taxon>
        <taxon>Bacillati</taxon>
        <taxon>Bacillota</taxon>
        <taxon>Bacilli</taxon>
        <taxon>Bacillales</taxon>
        <taxon>Paenibacillaceae</taxon>
        <taxon>Paenibacillus</taxon>
    </lineage>
</organism>
<dbReference type="InterPro" id="IPR034660">
    <property type="entry name" value="DinB/YfiT-like"/>
</dbReference>